<dbReference type="InterPro" id="IPR000873">
    <property type="entry name" value="AMP-dep_synth/lig_dom"/>
</dbReference>
<dbReference type="Gene3D" id="3.30.300.30">
    <property type="match status" value="1"/>
</dbReference>
<feature type="domain" description="AMP-binding enzyme C-terminal" evidence="2">
    <location>
        <begin position="429"/>
        <end position="504"/>
    </location>
</feature>
<dbReference type="InterPro" id="IPR020845">
    <property type="entry name" value="AMP-binding_CS"/>
</dbReference>
<accession>A0ABS5FZE0</accession>
<dbReference type="NCBIfam" id="NF004837">
    <property type="entry name" value="PRK06187.1"/>
    <property type="match status" value="1"/>
</dbReference>
<feature type="domain" description="AMP-dependent synthetase/ligase" evidence="1">
    <location>
        <begin position="15"/>
        <end position="379"/>
    </location>
</feature>
<sequence length="521" mass="56507">MDSIVRRQTLGDLLRRGAARTPGKTAVICGETSWTYAEFNAIVDRLAAGLAARGVVKGERVAILARNSHAFAALRFALARLGAVLVPINFMLKPEEVAYILKHAGARMLATDSGFAGVARDAKALAPAVEQLIWLPSEEPSERQTDMIDFADLASSKAQVPAVEIAGSDVAQIVYTSGTESLPKGAMLTHDAVIWQYVSCVVDAGIAAEDVTLHALPLYHCAQLDVFFGPSIYVGATNIITAFPTPDNLLPLIAKYRITSFFAPPTVWISILRSPLFETTDVSTLRKGYYGASIMPVEVLRELAQRLPKVRLWNLYGQTEIAPLATMLGPEDQLRKPGSCGRAVLNVETRVVDDDMNDVAPGEVGEVVHRSPHLMLGYFHDDERTAAAFQGGWFHSGDLATIDEEGYITIVDRKKDMIKTGGENVASREVEEALYLIPEVSEVAVVGLPHPRWVEAVVAMVVVKSGCDLTEEAVLKQASAKLATFKTPKRVVFVDALPKNPSGKLLKRQLREAHAGLFAEG</sequence>
<proteinExistence type="predicted"/>
<dbReference type="InterPro" id="IPR042099">
    <property type="entry name" value="ANL_N_sf"/>
</dbReference>
<dbReference type="PROSITE" id="PS00455">
    <property type="entry name" value="AMP_BINDING"/>
    <property type="match status" value="1"/>
</dbReference>
<protein>
    <submittedName>
        <fullName evidence="3">Acyl-CoA synthetase</fullName>
    </submittedName>
</protein>
<gene>
    <name evidence="3" type="ORF">JQ619_01395</name>
</gene>
<dbReference type="InterPro" id="IPR025110">
    <property type="entry name" value="AMP-bd_C"/>
</dbReference>
<evidence type="ECO:0000313" key="3">
    <source>
        <dbReference type="EMBL" id="MBR1134414.1"/>
    </source>
</evidence>
<dbReference type="InterPro" id="IPR045851">
    <property type="entry name" value="AMP-bd_C_sf"/>
</dbReference>
<dbReference type="PANTHER" id="PTHR43767">
    <property type="entry name" value="LONG-CHAIN-FATTY-ACID--COA LIGASE"/>
    <property type="match status" value="1"/>
</dbReference>
<dbReference type="Pfam" id="PF13193">
    <property type="entry name" value="AMP-binding_C"/>
    <property type="match status" value="1"/>
</dbReference>
<keyword evidence="4" id="KW-1185">Reference proteome</keyword>
<dbReference type="EMBL" id="JAFCLK010000001">
    <property type="protein sequence ID" value="MBR1134414.1"/>
    <property type="molecule type" value="Genomic_DNA"/>
</dbReference>
<evidence type="ECO:0000259" key="1">
    <source>
        <dbReference type="Pfam" id="PF00501"/>
    </source>
</evidence>
<dbReference type="CDD" id="cd17631">
    <property type="entry name" value="FACL_FadD13-like"/>
    <property type="match status" value="1"/>
</dbReference>
<comment type="caution">
    <text evidence="3">The sequence shown here is derived from an EMBL/GenBank/DDBJ whole genome shotgun (WGS) entry which is preliminary data.</text>
</comment>
<dbReference type="RefSeq" id="WP_172235867.1">
    <property type="nucleotide sequence ID" value="NZ_JABFDP010000004.1"/>
</dbReference>
<reference evidence="4" key="1">
    <citation type="journal article" date="2021" name="ISME J.">
        <title>Evolutionary origin and ecological implication of a unique nif island in free-living Bradyrhizobium lineages.</title>
        <authorList>
            <person name="Tao J."/>
        </authorList>
    </citation>
    <scope>NUCLEOTIDE SEQUENCE [LARGE SCALE GENOMIC DNA]</scope>
    <source>
        <strain evidence="4">SZCCT0094</strain>
    </source>
</reference>
<dbReference type="NCBIfam" id="NF006182">
    <property type="entry name" value="PRK08316.1"/>
    <property type="match status" value="1"/>
</dbReference>
<organism evidence="3 4">
    <name type="scientific">Bradyrhizobium denitrificans</name>
    <dbReference type="NCBI Taxonomy" id="2734912"/>
    <lineage>
        <taxon>Bacteria</taxon>
        <taxon>Pseudomonadati</taxon>
        <taxon>Pseudomonadota</taxon>
        <taxon>Alphaproteobacteria</taxon>
        <taxon>Hyphomicrobiales</taxon>
        <taxon>Nitrobacteraceae</taxon>
        <taxon>Bradyrhizobium</taxon>
    </lineage>
</organism>
<name>A0ABS5FZE0_9BRAD</name>
<dbReference type="Gene3D" id="3.40.50.12780">
    <property type="entry name" value="N-terminal domain of ligase-like"/>
    <property type="match status" value="1"/>
</dbReference>
<dbReference type="SUPFAM" id="SSF56801">
    <property type="entry name" value="Acetyl-CoA synthetase-like"/>
    <property type="match status" value="1"/>
</dbReference>
<dbReference type="InterPro" id="IPR050237">
    <property type="entry name" value="ATP-dep_AMP-bd_enzyme"/>
</dbReference>
<evidence type="ECO:0000313" key="4">
    <source>
        <dbReference type="Proteomes" id="UP001314635"/>
    </source>
</evidence>
<dbReference type="PANTHER" id="PTHR43767:SF1">
    <property type="entry name" value="NONRIBOSOMAL PEPTIDE SYNTHASE PES1 (EUROFUNG)-RELATED"/>
    <property type="match status" value="1"/>
</dbReference>
<dbReference type="Proteomes" id="UP001314635">
    <property type="component" value="Unassembled WGS sequence"/>
</dbReference>
<evidence type="ECO:0000259" key="2">
    <source>
        <dbReference type="Pfam" id="PF13193"/>
    </source>
</evidence>
<dbReference type="Pfam" id="PF00501">
    <property type="entry name" value="AMP-binding"/>
    <property type="match status" value="1"/>
</dbReference>